<name>A0A386HUJ3_9BACT</name>
<dbReference type="SUPFAM" id="SSF88946">
    <property type="entry name" value="Sigma2 domain of RNA polymerase sigma factors"/>
    <property type="match status" value="1"/>
</dbReference>
<dbReference type="Pfam" id="PF04542">
    <property type="entry name" value="Sigma70_r2"/>
    <property type="match status" value="1"/>
</dbReference>
<dbReference type="PANTHER" id="PTHR43133:SF45">
    <property type="entry name" value="RNA POLYMERASE ECF-TYPE SIGMA FACTOR"/>
    <property type="match status" value="1"/>
</dbReference>
<dbReference type="Pfam" id="PF08281">
    <property type="entry name" value="Sigma70_r4_2"/>
    <property type="match status" value="1"/>
</dbReference>
<dbReference type="GO" id="GO:0016987">
    <property type="term" value="F:sigma factor activity"/>
    <property type="evidence" value="ECO:0007669"/>
    <property type="project" value="UniProtKB-KW"/>
</dbReference>
<dbReference type="GO" id="GO:0006352">
    <property type="term" value="P:DNA-templated transcription initiation"/>
    <property type="evidence" value="ECO:0007669"/>
    <property type="project" value="InterPro"/>
</dbReference>
<protein>
    <submittedName>
        <fullName evidence="7">Sigma-70 family RNA polymerase sigma factor</fullName>
    </submittedName>
</protein>
<reference evidence="7 8" key="1">
    <citation type="submission" date="2018-09" db="EMBL/GenBank/DDBJ databases">
        <title>Arachidicoccus sp. nov., a bacterium isolated from soil.</title>
        <authorList>
            <person name="Weon H.-Y."/>
            <person name="Kwon S.-W."/>
            <person name="Lee S.A."/>
        </authorList>
    </citation>
    <scope>NUCLEOTIDE SEQUENCE [LARGE SCALE GENOMIC DNA]</scope>
    <source>
        <strain evidence="7 8">KIS59-12</strain>
    </source>
</reference>
<evidence type="ECO:0000256" key="2">
    <source>
        <dbReference type="ARBA" id="ARBA00023015"/>
    </source>
</evidence>
<dbReference type="Proteomes" id="UP000266118">
    <property type="component" value="Chromosome"/>
</dbReference>
<keyword evidence="3" id="KW-0731">Sigma factor</keyword>
<dbReference type="KEGG" id="ark:D6B99_01020"/>
<evidence type="ECO:0000313" key="8">
    <source>
        <dbReference type="Proteomes" id="UP000266118"/>
    </source>
</evidence>
<accession>A0A386HUJ3</accession>
<proteinExistence type="inferred from homology"/>
<evidence type="ECO:0000256" key="4">
    <source>
        <dbReference type="ARBA" id="ARBA00023163"/>
    </source>
</evidence>
<feature type="domain" description="RNA polymerase sigma factor 70 region 4 type 2" evidence="6">
    <location>
        <begin position="97"/>
        <end position="148"/>
    </location>
</feature>
<evidence type="ECO:0000256" key="3">
    <source>
        <dbReference type="ARBA" id="ARBA00023082"/>
    </source>
</evidence>
<dbReference type="InterPro" id="IPR036388">
    <property type="entry name" value="WH-like_DNA-bd_sf"/>
</dbReference>
<dbReference type="InterPro" id="IPR013249">
    <property type="entry name" value="RNA_pol_sigma70_r4_t2"/>
</dbReference>
<dbReference type="InterPro" id="IPR007627">
    <property type="entry name" value="RNA_pol_sigma70_r2"/>
</dbReference>
<dbReference type="GO" id="GO:0003677">
    <property type="term" value="F:DNA binding"/>
    <property type="evidence" value="ECO:0007669"/>
    <property type="project" value="InterPro"/>
</dbReference>
<evidence type="ECO:0000256" key="1">
    <source>
        <dbReference type="ARBA" id="ARBA00010641"/>
    </source>
</evidence>
<dbReference type="InterPro" id="IPR013325">
    <property type="entry name" value="RNA_pol_sigma_r2"/>
</dbReference>
<keyword evidence="4" id="KW-0804">Transcription</keyword>
<dbReference type="Gene3D" id="1.10.1740.10">
    <property type="match status" value="1"/>
</dbReference>
<dbReference type="InterPro" id="IPR039425">
    <property type="entry name" value="RNA_pol_sigma-70-like"/>
</dbReference>
<evidence type="ECO:0000259" key="6">
    <source>
        <dbReference type="Pfam" id="PF08281"/>
    </source>
</evidence>
<comment type="similarity">
    <text evidence="1">Belongs to the sigma-70 factor family. ECF subfamily.</text>
</comment>
<organism evidence="7 8">
    <name type="scientific">Arachidicoccus soli</name>
    <dbReference type="NCBI Taxonomy" id="2341117"/>
    <lineage>
        <taxon>Bacteria</taxon>
        <taxon>Pseudomonadati</taxon>
        <taxon>Bacteroidota</taxon>
        <taxon>Chitinophagia</taxon>
        <taxon>Chitinophagales</taxon>
        <taxon>Chitinophagaceae</taxon>
        <taxon>Arachidicoccus</taxon>
    </lineage>
</organism>
<dbReference type="EMBL" id="CP032489">
    <property type="protein sequence ID" value="AYD49231.1"/>
    <property type="molecule type" value="Genomic_DNA"/>
</dbReference>
<feature type="domain" description="RNA polymerase sigma-70 region 2" evidence="5">
    <location>
        <begin position="2"/>
        <end position="68"/>
    </location>
</feature>
<keyword evidence="8" id="KW-1185">Reference proteome</keyword>
<dbReference type="Gene3D" id="1.10.10.10">
    <property type="entry name" value="Winged helix-like DNA-binding domain superfamily/Winged helix DNA-binding domain"/>
    <property type="match status" value="1"/>
</dbReference>
<dbReference type="NCBIfam" id="TIGR02937">
    <property type="entry name" value="sigma70-ECF"/>
    <property type="match status" value="1"/>
</dbReference>
<evidence type="ECO:0000313" key="7">
    <source>
        <dbReference type="EMBL" id="AYD49231.1"/>
    </source>
</evidence>
<evidence type="ECO:0000259" key="5">
    <source>
        <dbReference type="Pfam" id="PF04542"/>
    </source>
</evidence>
<dbReference type="AlphaFoldDB" id="A0A386HUJ3"/>
<dbReference type="OrthoDB" id="9780326at2"/>
<sequence length="154" mass="18219">MLIKEHEFLLNKICRVYTQALQDRQDLFQEIVIQLWKSYPNFKGDAKISTWMYKVAIYTSITGLRKKKNFIHSTEPENLPQVGSELQYDNTKDKQLENLYTAIAQLNEIEKAIIMLYLENKNYAEMEEIMGINQGNLRVKMNRIKDKLKQIIKS</sequence>
<dbReference type="InterPro" id="IPR014284">
    <property type="entry name" value="RNA_pol_sigma-70_dom"/>
</dbReference>
<keyword evidence="2" id="KW-0805">Transcription regulation</keyword>
<dbReference type="InterPro" id="IPR013324">
    <property type="entry name" value="RNA_pol_sigma_r3/r4-like"/>
</dbReference>
<gene>
    <name evidence="7" type="ORF">D6B99_01020</name>
</gene>
<dbReference type="PANTHER" id="PTHR43133">
    <property type="entry name" value="RNA POLYMERASE ECF-TYPE SIGMA FACTO"/>
    <property type="match status" value="1"/>
</dbReference>
<dbReference type="SUPFAM" id="SSF88659">
    <property type="entry name" value="Sigma3 and sigma4 domains of RNA polymerase sigma factors"/>
    <property type="match status" value="1"/>
</dbReference>